<comment type="caution">
    <text evidence="2">The sequence shown here is derived from an EMBL/GenBank/DDBJ whole genome shotgun (WGS) entry which is preliminary data.</text>
</comment>
<evidence type="ECO:0000313" key="2">
    <source>
        <dbReference type="EMBL" id="KKQ35878.1"/>
    </source>
</evidence>
<dbReference type="STRING" id="1618545.US53_C0069G0004"/>
<organism evidence="2 3">
    <name type="scientific">Candidatus Woesebacteria bacterium GW2011_GWA1_37_7</name>
    <dbReference type="NCBI Taxonomy" id="1618545"/>
    <lineage>
        <taxon>Bacteria</taxon>
        <taxon>Candidatus Woeseibacteriota</taxon>
    </lineage>
</organism>
<gene>
    <name evidence="2" type="ORF">US53_C0069G0004</name>
</gene>
<dbReference type="EMBL" id="LBTI01000069">
    <property type="protein sequence ID" value="KKQ35878.1"/>
    <property type="molecule type" value="Genomic_DNA"/>
</dbReference>
<sequence length="53" mass="6196">MKKYYTVKETSQLLGVSTNTVYSYLQEGKLEAKRIMLIFIKPQLTTRPIMDIL</sequence>
<dbReference type="SUPFAM" id="SSF46955">
    <property type="entry name" value="Putative DNA-binding domain"/>
    <property type="match status" value="1"/>
</dbReference>
<dbReference type="InterPro" id="IPR009061">
    <property type="entry name" value="DNA-bd_dom_put_sf"/>
</dbReference>
<dbReference type="InterPro" id="IPR041657">
    <property type="entry name" value="HTH_17"/>
</dbReference>
<protein>
    <recommendedName>
        <fullName evidence="1">Helix-turn-helix domain-containing protein</fullName>
    </recommendedName>
</protein>
<dbReference type="Proteomes" id="UP000034591">
    <property type="component" value="Unassembled WGS sequence"/>
</dbReference>
<dbReference type="AlphaFoldDB" id="A0A0G0GY11"/>
<accession>A0A0G0GY11</accession>
<dbReference type="Pfam" id="PF12728">
    <property type="entry name" value="HTH_17"/>
    <property type="match status" value="1"/>
</dbReference>
<proteinExistence type="predicted"/>
<feature type="domain" description="Helix-turn-helix" evidence="1">
    <location>
        <begin position="4"/>
        <end position="35"/>
    </location>
</feature>
<evidence type="ECO:0000313" key="3">
    <source>
        <dbReference type="Proteomes" id="UP000034591"/>
    </source>
</evidence>
<evidence type="ECO:0000259" key="1">
    <source>
        <dbReference type="Pfam" id="PF12728"/>
    </source>
</evidence>
<name>A0A0G0GY11_9BACT</name>
<reference evidence="2 3" key="1">
    <citation type="journal article" date="2015" name="Nature">
        <title>rRNA introns, odd ribosomes, and small enigmatic genomes across a large radiation of phyla.</title>
        <authorList>
            <person name="Brown C.T."/>
            <person name="Hug L.A."/>
            <person name="Thomas B.C."/>
            <person name="Sharon I."/>
            <person name="Castelle C.J."/>
            <person name="Singh A."/>
            <person name="Wilkins M.J."/>
            <person name="Williams K.H."/>
            <person name="Banfield J.F."/>
        </authorList>
    </citation>
    <scope>NUCLEOTIDE SEQUENCE [LARGE SCALE GENOMIC DNA]</scope>
</reference>